<name>A0A2S7T4D1_9FLAO</name>
<dbReference type="EMBL" id="MQVX01000001">
    <property type="protein sequence ID" value="PQJ14789.1"/>
    <property type="molecule type" value="Genomic_DNA"/>
</dbReference>
<protein>
    <recommendedName>
        <fullName evidence="4">Sensor of ECF-type sigma factor</fullName>
    </recommendedName>
</protein>
<reference evidence="3" key="1">
    <citation type="submission" date="2016-11" db="EMBL/GenBank/DDBJ databases">
        <title>Trade-off between light-utilization and light-protection in marine flavobacteria.</title>
        <authorList>
            <person name="Kumagai Y."/>
            <person name="Yoshizawa S."/>
            <person name="Kogure K."/>
        </authorList>
    </citation>
    <scope>NUCLEOTIDE SEQUENCE [LARGE SCALE GENOMIC DNA]</scope>
    <source>
        <strain evidence="3">SG-18</strain>
    </source>
</reference>
<feature type="chain" id="PRO_5015773145" description="Sensor of ECF-type sigma factor" evidence="1">
    <location>
        <begin position="23"/>
        <end position="147"/>
    </location>
</feature>
<dbReference type="AlphaFoldDB" id="A0A2S7T4D1"/>
<gene>
    <name evidence="2" type="ORF">BST99_02685</name>
</gene>
<dbReference type="OrthoDB" id="675330at2"/>
<organism evidence="2 3">
    <name type="scientific">Aureicoccus marinus</name>
    <dbReference type="NCBI Taxonomy" id="754435"/>
    <lineage>
        <taxon>Bacteria</taxon>
        <taxon>Pseudomonadati</taxon>
        <taxon>Bacteroidota</taxon>
        <taxon>Flavobacteriia</taxon>
        <taxon>Flavobacteriales</taxon>
        <taxon>Flavobacteriaceae</taxon>
        <taxon>Aureicoccus</taxon>
    </lineage>
</organism>
<comment type="caution">
    <text evidence="2">The sequence shown here is derived from an EMBL/GenBank/DDBJ whole genome shotgun (WGS) entry which is preliminary data.</text>
</comment>
<accession>A0A2S7T4D1</accession>
<proteinExistence type="predicted"/>
<keyword evidence="3" id="KW-1185">Reference proteome</keyword>
<dbReference type="RefSeq" id="WP_105000429.1">
    <property type="nucleotide sequence ID" value="NZ_MQVX01000001.1"/>
</dbReference>
<evidence type="ECO:0008006" key="4">
    <source>
        <dbReference type="Google" id="ProtNLM"/>
    </source>
</evidence>
<keyword evidence="1" id="KW-0732">Signal</keyword>
<sequence length="147" mass="17543">MMKRFKNSLVVIALLSSLMAFSQTPRNKIKSLKVAFLTEKLSLSTEEAQAFWPVYNAYETEMQEVRLKERRRFTGIMADLRSMNDREAEALLQAYQDLKKDKHELESRFIVDLKKILPARKVILLFQAEEAFKRRLLKQYRENRRNR</sequence>
<evidence type="ECO:0000313" key="2">
    <source>
        <dbReference type="EMBL" id="PQJ14789.1"/>
    </source>
</evidence>
<evidence type="ECO:0000256" key="1">
    <source>
        <dbReference type="SAM" id="SignalP"/>
    </source>
</evidence>
<evidence type="ECO:0000313" key="3">
    <source>
        <dbReference type="Proteomes" id="UP000239366"/>
    </source>
</evidence>
<feature type="signal peptide" evidence="1">
    <location>
        <begin position="1"/>
        <end position="22"/>
    </location>
</feature>
<dbReference type="Proteomes" id="UP000239366">
    <property type="component" value="Unassembled WGS sequence"/>
</dbReference>